<reference evidence="2" key="1">
    <citation type="journal article" date="2008" name="Nat. Genet.">
        <title>The Pristionchus pacificus genome provides a unique perspective on nematode lifestyle and parasitism.</title>
        <authorList>
            <person name="Dieterich C."/>
            <person name="Clifton S.W."/>
            <person name="Schuster L.N."/>
            <person name="Chinwalla A."/>
            <person name="Delehaunty K."/>
            <person name="Dinkelacker I."/>
            <person name="Fulton L."/>
            <person name="Fulton R."/>
            <person name="Godfrey J."/>
            <person name="Minx P."/>
            <person name="Mitreva M."/>
            <person name="Roeseler W."/>
            <person name="Tian H."/>
            <person name="Witte H."/>
            <person name="Yang S.P."/>
            <person name="Wilson R.K."/>
            <person name="Sommer R.J."/>
        </authorList>
    </citation>
    <scope>NUCLEOTIDE SEQUENCE [LARGE SCALE GENOMIC DNA]</scope>
    <source>
        <strain evidence="2">PS312</strain>
    </source>
</reference>
<dbReference type="AlphaFoldDB" id="A0A2A6BQ72"/>
<dbReference type="EnsemblMetazoa" id="PPA00645.1">
    <property type="protein sequence ID" value="PPA00645.1"/>
    <property type="gene ID" value="WBGene00090199"/>
</dbReference>
<accession>A0A8R1Y825</accession>
<dbReference type="InterPro" id="IPR019428">
    <property type="entry name" value="7TM_GPCR_serpentine_rcpt_Str"/>
</dbReference>
<reference evidence="1" key="2">
    <citation type="submission" date="2022-06" db="UniProtKB">
        <authorList>
            <consortium name="EnsemblMetazoa"/>
        </authorList>
    </citation>
    <scope>IDENTIFICATION</scope>
    <source>
        <strain evidence="1">PS312</strain>
    </source>
</reference>
<organism evidence="1 2">
    <name type="scientific">Pristionchus pacificus</name>
    <name type="common">Parasitic nematode worm</name>
    <dbReference type="NCBI Taxonomy" id="54126"/>
    <lineage>
        <taxon>Eukaryota</taxon>
        <taxon>Metazoa</taxon>
        <taxon>Ecdysozoa</taxon>
        <taxon>Nematoda</taxon>
        <taxon>Chromadorea</taxon>
        <taxon>Rhabditida</taxon>
        <taxon>Rhabditina</taxon>
        <taxon>Diplogasteromorpha</taxon>
        <taxon>Diplogasteroidea</taxon>
        <taxon>Neodiplogasteridae</taxon>
        <taxon>Pristionchus</taxon>
    </lineage>
</organism>
<dbReference type="SUPFAM" id="SSF81321">
    <property type="entry name" value="Family A G protein-coupled receptor-like"/>
    <property type="match status" value="2"/>
</dbReference>
<dbReference type="PANTHER" id="PTHR46178">
    <property type="entry name" value="SEVEN TM RECEPTOR"/>
    <property type="match status" value="1"/>
</dbReference>
<protein>
    <submittedName>
        <fullName evidence="1">G protein-coupled receptor</fullName>
    </submittedName>
</protein>
<gene>
    <name evidence="1" type="primary">WBGene00090199</name>
</gene>
<dbReference type="OrthoDB" id="5877015at2759"/>
<name>A0A2A6BQ72_PRIPA</name>
<proteinExistence type="predicted"/>
<dbReference type="Gene3D" id="1.20.1070.10">
    <property type="entry name" value="Rhodopsin 7-helix transmembrane proteins"/>
    <property type="match status" value="1"/>
</dbReference>
<evidence type="ECO:0000313" key="2">
    <source>
        <dbReference type="Proteomes" id="UP000005239"/>
    </source>
</evidence>
<keyword evidence="2" id="KW-1185">Reference proteome</keyword>
<dbReference type="Proteomes" id="UP000005239">
    <property type="component" value="Unassembled WGS sequence"/>
</dbReference>
<accession>A0A2A6BQ72</accession>
<evidence type="ECO:0000313" key="1">
    <source>
        <dbReference type="EnsemblMetazoa" id="PPA00645.1"/>
    </source>
</evidence>
<dbReference type="Pfam" id="PF10326">
    <property type="entry name" value="7TM_GPCR_Str"/>
    <property type="match status" value="4"/>
</dbReference>
<sequence length="1155" mass="130064">MIRLFLPTFSFILSFLTWRLNCRPMILPGFLALNIVSITADTVAVVLNIGLIYLMQSRPTQLDPKTVKLAAIFSVLSIIFGISHALTQPIFFAFKGLGVSFCGSFLHGSWISADIVSYVISPCYMAMLMCGAVNFLYKYAVTCSPSLRHRFGSPVFIISLCSLGTVWITIYTVSGKIYGTPNESFREKVAITLNDYFHTDFRQVPFSGVESETYAGDQSFGIILVTLNYFSIIFSCLGTMIVCGWRIHRMISRNKMSERVRRLHKQALRLLILQTINPIVFAVFPAIIPVMYLQSGKDFPESATWTNAYVLFAFPLLNPIIFVICTKEYRNWILNAIVRHSHVNAMANIHFSVGPSMTQTISAPKLMLILPGFEVLNVVCIFGDCLSVLLNSGLIVMLRNHGTSLDRKTVKFAIAFAILSVIFAIVHCLIQPFTLIFDGVAGSFSASFMHDSPVTQYIMTYALSPCYIALLECGAFNFLYKYAATCSKSLYHRFDNPIFVGSLSSIGAIWLLLYTYFGAYFKPTMKLRNKQQAQGLGPLLAMINFMSLVSCCIGTILWCGWRIQHMIASNKLSERAKKLHRKALRLLVLQTSNPLFFCVVPGMVPAFVVQSRATLPEWFSWFNAYGLLLFPLLNPIIFVICTKDFRKFTIAFSFLSIIFAFFHAFIQPFTVIFDGIGMSFAASFLHDIPIVGYIQTYGMSPCYMALLECGAFNFLYKYAATCNKALFLRFDDQLFVGALSSVAATWLLLYTYFGAFFKPTPALREKVAVALNDRFQADFRDPNVCITGIDSEEHGDENAQGFMPLIAMLNFMTLITFCLGTILWCGWRIQRMIARNKMSERVRKLHRQALRLLVLQTANPLFFAVVPAIAPVFFIQAKVTLPDAWSWFNAYGLLFFPLLNPIVFVICTKEFRNWILSQLITGHPVSKPPILPGFENLNYVSITVDFLSIMLNIGLIQRLRTRHTSLDRKTVKFTIAFGVLSIIFAFFHALIQPFEVIFDGVGLSFPASFLHDSSVVGYIQGYGMSPCYMALLECGAFHFLYKYAATCNKALYNRFDDRVFVGSLSSIAALNLLLYTFFGAFFRPSPAFREKESSEALGSVIAMVNFLTLVTGCLGHKALQLNVLSSMALLQPKFKCFFMHNSLVRLAYSEDDRDE</sequence>
<dbReference type="PANTHER" id="PTHR46178:SF9">
    <property type="entry name" value="SEVEN TM RECEPTOR"/>
    <property type="match status" value="1"/>
</dbReference>